<organism evidence="2 3">
    <name type="scientific">Caldibacillus debilis</name>
    <dbReference type="NCBI Taxonomy" id="301148"/>
    <lineage>
        <taxon>Bacteria</taxon>
        <taxon>Bacillati</taxon>
        <taxon>Bacillota</taxon>
        <taxon>Bacilli</taxon>
        <taxon>Bacillales</taxon>
        <taxon>Bacillaceae</taxon>
        <taxon>Caldibacillus</taxon>
    </lineage>
</organism>
<gene>
    <name evidence="2" type="ORF">B4135_3417</name>
</gene>
<dbReference type="Proteomes" id="UP000075683">
    <property type="component" value="Unassembled WGS sequence"/>
</dbReference>
<evidence type="ECO:0000313" key="3">
    <source>
        <dbReference type="Proteomes" id="UP000075683"/>
    </source>
</evidence>
<reference evidence="2 3" key="1">
    <citation type="submission" date="2016-01" db="EMBL/GenBank/DDBJ databases">
        <title>Draft Genome Sequences of Seven Thermophilic Sporeformers Isolated from Foods.</title>
        <authorList>
            <person name="Berendsen E.M."/>
            <person name="Wells-Bennik M.H."/>
            <person name="Krawcyk A.O."/>
            <person name="De Jong A."/>
            <person name="Holsappel S."/>
            <person name="Eijlander R.T."/>
            <person name="Kuipers O.P."/>
        </authorList>
    </citation>
    <scope>NUCLEOTIDE SEQUENCE [LARGE SCALE GENOMIC DNA]</scope>
    <source>
        <strain evidence="2 3">B4135</strain>
    </source>
</reference>
<feature type="region of interest" description="Disordered" evidence="1">
    <location>
        <begin position="1"/>
        <end position="27"/>
    </location>
</feature>
<evidence type="ECO:0000313" key="2">
    <source>
        <dbReference type="EMBL" id="KYD10616.1"/>
    </source>
</evidence>
<name>A0A150LF95_9BACI</name>
<accession>A0A150LF95</accession>
<comment type="caution">
    <text evidence="2">The sequence shown here is derived from an EMBL/GenBank/DDBJ whole genome shotgun (WGS) entry which is preliminary data.</text>
</comment>
<evidence type="ECO:0000256" key="1">
    <source>
        <dbReference type="SAM" id="MobiDB-lite"/>
    </source>
</evidence>
<feature type="compositionally biased region" description="Basic residues" evidence="1">
    <location>
        <begin position="11"/>
        <end position="26"/>
    </location>
</feature>
<feature type="region of interest" description="Disordered" evidence="1">
    <location>
        <begin position="41"/>
        <end position="61"/>
    </location>
</feature>
<sequence length="61" mass="6950">MPAESATGRSLRAKKTASPEKRRRAFRPIIPASPRKKIYSGKRRRLRGRHKAALSEAPIKR</sequence>
<dbReference type="AlphaFoldDB" id="A0A150LF95"/>
<proteinExistence type="predicted"/>
<dbReference type="EMBL" id="LQYT01000117">
    <property type="protein sequence ID" value="KYD10616.1"/>
    <property type="molecule type" value="Genomic_DNA"/>
</dbReference>
<feature type="compositionally biased region" description="Basic residues" evidence="1">
    <location>
        <begin position="41"/>
        <end position="52"/>
    </location>
</feature>
<dbReference type="STRING" id="301148.B4135_3417"/>
<protein>
    <submittedName>
        <fullName evidence="2">Uncharacterized protein</fullName>
    </submittedName>
</protein>